<reference evidence="3 4" key="1">
    <citation type="submission" date="2018-09" db="EMBL/GenBank/DDBJ databases">
        <title>Genomic Encyclopedia of Archaeal and Bacterial Type Strains, Phase II (KMG-II): from individual species to whole genera.</title>
        <authorList>
            <person name="Goeker M."/>
        </authorList>
    </citation>
    <scope>NUCLEOTIDE SEQUENCE [LARGE SCALE GENOMIC DNA]</scope>
    <source>
        <strain evidence="3 4">DSM 13151</strain>
    </source>
</reference>
<evidence type="ECO:0000313" key="3">
    <source>
        <dbReference type="EMBL" id="RKD94016.1"/>
    </source>
</evidence>
<name>A0A419WF90_9EURY</name>
<dbReference type="OrthoDB" id="170871at2157"/>
<sequence>MTGLPNRLTTITLATILVVAILAAPLGGATATPASSGTQETATDGSGESIQPGAQFAGVVGVQQAEINGSMSERAYAAELAAAESNASKAAIIDERLAKTETRLTKLEQRLTALNESREAGELNDGRYRAEVAKTVAEIRSLERELAAVETSAADVPDGVLADRGVDRDAIRTLRERASELDGPETAAVARSIAGDGAGQAFGPERQPGPPVDIDDRRGDPQADTDSAVPGHGSDGAANASAQ</sequence>
<dbReference type="RefSeq" id="WP_120245984.1">
    <property type="nucleotide sequence ID" value="NZ_RAPO01000003.1"/>
</dbReference>
<dbReference type="Proteomes" id="UP000283805">
    <property type="component" value="Unassembled WGS sequence"/>
</dbReference>
<comment type="caution">
    <text evidence="3">The sequence shown here is derived from an EMBL/GenBank/DDBJ whole genome shotgun (WGS) entry which is preliminary data.</text>
</comment>
<feature type="region of interest" description="Disordered" evidence="2">
    <location>
        <begin position="30"/>
        <end position="50"/>
    </location>
</feature>
<keyword evidence="1" id="KW-0175">Coiled coil</keyword>
<protein>
    <submittedName>
        <fullName evidence="3">Uncharacterized protein</fullName>
    </submittedName>
</protein>
<organism evidence="3 4">
    <name type="scientific">Halopiger aswanensis</name>
    <dbReference type="NCBI Taxonomy" id="148449"/>
    <lineage>
        <taxon>Archaea</taxon>
        <taxon>Methanobacteriati</taxon>
        <taxon>Methanobacteriota</taxon>
        <taxon>Stenosarchaea group</taxon>
        <taxon>Halobacteria</taxon>
        <taxon>Halobacteriales</taxon>
        <taxon>Natrialbaceae</taxon>
        <taxon>Halopiger</taxon>
    </lineage>
</organism>
<accession>A0A419WF90</accession>
<proteinExistence type="predicted"/>
<feature type="region of interest" description="Disordered" evidence="2">
    <location>
        <begin position="191"/>
        <end position="243"/>
    </location>
</feature>
<evidence type="ECO:0000313" key="4">
    <source>
        <dbReference type="Proteomes" id="UP000283805"/>
    </source>
</evidence>
<feature type="coiled-coil region" evidence="1">
    <location>
        <begin position="90"/>
        <end position="152"/>
    </location>
</feature>
<keyword evidence="4" id="KW-1185">Reference proteome</keyword>
<evidence type="ECO:0000256" key="2">
    <source>
        <dbReference type="SAM" id="MobiDB-lite"/>
    </source>
</evidence>
<dbReference type="EMBL" id="RAPO01000003">
    <property type="protein sequence ID" value="RKD94016.1"/>
    <property type="molecule type" value="Genomic_DNA"/>
</dbReference>
<evidence type="ECO:0000256" key="1">
    <source>
        <dbReference type="SAM" id="Coils"/>
    </source>
</evidence>
<gene>
    <name evidence="3" type="ORF">ATJ93_3651</name>
</gene>
<feature type="compositionally biased region" description="Polar residues" evidence="2">
    <location>
        <begin position="35"/>
        <end position="49"/>
    </location>
</feature>
<dbReference type="AlphaFoldDB" id="A0A419WF90"/>